<evidence type="ECO:0000313" key="8">
    <source>
        <dbReference type="EMBL" id="SBW09872.1"/>
    </source>
</evidence>
<evidence type="ECO:0000259" key="7">
    <source>
        <dbReference type="PROSITE" id="PS51379"/>
    </source>
</evidence>
<keyword evidence="8" id="KW-0560">Oxidoreductase</keyword>
<proteinExistence type="predicted"/>
<feature type="domain" description="4Fe-4S ferredoxin-type" evidence="7">
    <location>
        <begin position="38"/>
        <end position="67"/>
    </location>
</feature>
<dbReference type="SUPFAM" id="SSF54862">
    <property type="entry name" value="4Fe-4S ferredoxins"/>
    <property type="match status" value="1"/>
</dbReference>
<protein>
    <submittedName>
        <fullName evidence="8">Ketoisovalerate oxidoreductase subunit VorD</fullName>
        <ecNumber evidence="8">1.2.7.7</ecNumber>
    </submittedName>
</protein>
<evidence type="ECO:0000256" key="6">
    <source>
        <dbReference type="ARBA" id="ARBA00023014"/>
    </source>
</evidence>
<keyword evidence="3" id="KW-0479">Metal-binding</keyword>
<evidence type="ECO:0000256" key="3">
    <source>
        <dbReference type="ARBA" id="ARBA00022723"/>
    </source>
</evidence>
<keyword evidence="6" id="KW-0411">Iron-sulfur</keyword>
<accession>A0A212KE06</accession>
<dbReference type="InterPro" id="IPR011898">
    <property type="entry name" value="PorD_KorD"/>
</dbReference>
<name>A0A212KE06_9DELT</name>
<dbReference type="GO" id="GO:0051539">
    <property type="term" value="F:4 iron, 4 sulfur cluster binding"/>
    <property type="evidence" value="ECO:0007669"/>
    <property type="project" value="UniProtKB-KW"/>
</dbReference>
<dbReference type="NCBIfam" id="TIGR02179">
    <property type="entry name" value="PorD_KorD"/>
    <property type="match status" value="1"/>
</dbReference>
<dbReference type="EMBL" id="FLUQ01000005">
    <property type="protein sequence ID" value="SBW09872.1"/>
    <property type="molecule type" value="Genomic_DNA"/>
</dbReference>
<dbReference type="PANTHER" id="PTHR43724">
    <property type="entry name" value="PYRUVATE SYNTHASE SUBUNIT PORD"/>
    <property type="match status" value="1"/>
</dbReference>
<dbReference type="AlphaFoldDB" id="A0A212KE06"/>
<dbReference type="InterPro" id="IPR017896">
    <property type="entry name" value="4Fe4S_Fe-S-bd"/>
</dbReference>
<keyword evidence="2" id="KW-0004">4Fe-4S</keyword>
<keyword evidence="4" id="KW-0677">Repeat</keyword>
<dbReference type="InterPro" id="IPR017900">
    <property type="entry name" value="4Fe4S_Fe_S_CS"/>
</dbReference>
<gene>
    <name evidence="8" type="primary">vorD</name>
    <name evidence="8" type="ORF">KL86DPRO_50302</name>
</gene>
<dbReference type="Gene3D" id="3.30.70.20">
    <property type="match status" value="2"/>
</dbReference>
<dbReference type="PROSITE" id="PS00198">
    <property type="entry name" value="4FE4S_FER_1"/>
    <property type="match status" value="1"/>
</dbReference>
<dbReference type="GO" id="GO:0046872">
    <property type="term" value="F:metal ion binding"/>
    <property type="evidence" value="ECO:0007669"/>
    <property type="project" value="UniProtKB-KW"/>
</dbReference>
<evidence type="ECO:0000256" key="1">
    <source>
        <dbReference type="ARBA" id="ARBA00001966"/>
    </source>
</evidence>
<evidence type="ECO:0000256" key="4">
    <source>
        <dbReference type="ARBA" id="ARBA00022737"/>
    </source>
</evidence>
<keyword evidence="5" id="KW-0408">Iron</keyword>
<dbReference type="PANTHER" id="PTHR43724:SF1">
    <property type="entry name" value="PYRUVATE SYNTHASE SUBUNIT PORD"/>
    <property type="match status" value="1"/>
</dbReference>
<organism evidence="8">
    <name type="scientific">uncultured delta proteobacterium</name>
    <dbReference type="NCBI Taxonomy" id="34034"/>
    <lineage>
        <taxon>Bacteria</taxon>
        <taxon>Deltaproteobacteria</taxon>
        <taxon>environmental samples</taxon>
    </lineage>
</organism>
<reference evidence="8" key="1">
    <citation type="submission" date="2016-04" db="EMBL/GenBank/DDBJ databases">
        <authorList>
            <person name="Evans L.H."/>
            <person name="Alamgir A."/>
            <person name="Owens N."/>
            <person name="Weber N.D."/>
            <person name="Virtaneva K."/>
            <person name="Barbian K."/>
            <person name="Babar A."/>
            <person name="Rosenke K."/>
        </authorList>
    </citation>
    <scope>NUCLEOTIDE SEQUENCE</scope>
    <source>
        <strain evidence="8">86</strain>
    </source>
</reference>
<sequence>MTRPTVTKAVFPKTREEMHKPHAPAGLIVETNASWRTERPVLDQEACINCLMCYLVCPEGTIYKVAGDKLEIDYDFCKGCGICANECPKKAIVMVAEETTR</sequence>
<dbReference type="Pfam" id="PF14697">
    <property type="entry name" value="Fer4_21"/>
    <property type="match status" value="1"/>
</dbReference>
<feature type="domain" description="4Fe-4S ferredoxin-type" evidence="7">
    <location>
        <begin position="68"/>
        <end position="97"/>
    </location>
</feature>
<evidence type="ECO:0000256" key="2">
    <source>
        <dbReference type="ARBA" id="ARBA00022485"/>
    </source>
</evidence>
<evidence type="ECO:0000256" key="5">
    <source>
        <dbReference type="ARBA" id="ARBA00023004"/>
    </source>
</evidence>
<dbReference type="PROSITE" id="PS51379">
    <property type="entry name" value="4FE4S_FER_2"/>
    <property type="match status" value="2"/>
</dbReference>
<dbReference type="EC" id="1.2.7.7" evidence="8"/>
<comment type="cofactor">
    <cofactor evidence="1">
        <name>[4Fe-4S] cluster</name>
        <dbReference type="ChEBI" id="CHEBI:49883"/>
    </cofactor>
</comment>
<dbReference type="GO" id="GO:0043807">
    <property type="term" value="F:3-methyl-2-oxobutanoate dehydrogenase (ferredoxin) activity"/>
    <property type="evidence" value="ECO:0007669"/>
    <property type="project" value="UniProtKB-EC"/>
</dbReference>